<proteinExistence type="inferred from homology"/>
<evidence type="ECO:0000313" key="5">
    <source>
        <dbReference type="Proteomes" id="UP000620224"/>
    </source>
</evidence>
<dbReference type="PANTHER" id="PTHR48049:SF132">
    <property type="entry name" value="GLYCOSYLTRANSFERASE"/>
    <property type="match status" value="1"/>
</dbReference>
<evidence type="ECO:0000256" key="3">
    <source>
        <dbReference type="SAM" id="MobiDB-lite"/>
    </source>
</evidence>
<dbReference type="AlphaFoldDB" id="A0A918MX94"/>
<gene>
    <name evidence="4" type="ORF">GCM10010503_68780</name>
</gene>
<organism evidence="4 5">
    <name type="scientific">Streptomyces lucensis JCM 4490</name>
    <dbReference type="NCBI Taxonomy" id="1306176"/>
    <lineage>
        <taxon>Bacteria</taxon>
        <taxon>Bacillati</taxon>
        <taxon>Actinomycetota</taxon>
        <taxon>Actinomycetes</taxon>
        <taxon>Kitasatosporales</taxon>
        <taxon>Streptomycetaceae</taxon>
        <taxon>Streptomyces</taxon>
    </lineage>
</organism>
<dbReference type="InterPro" id="IPR002213">
    <property type="entry name" value="UDP_glucos_trans"/>
</dbReference>
<reference evidence="4" key="1">
    <citation type="journal article" date="2014" name="Int. J. Syst. Evol. Microbiol.">
        <title>Complete genome sequence of Corynebacterium casei LMG S-19264T (=DSM 44701T), isolated from a smear-ripened cheese.</title>
        <authorList>
            <consortium name="US DOE Joint Genome Institute (JGI-PGF)"/>
            <person name="Walter F."/>
            <person name="Albersmeier A."/>
            <person name="Kalinowski J."/>
            <person name="Ruckert C."/>
        </authorList>
    </citation>
    <scope>NUCLEOTIDE SEQUENCE</scope>
    <source>
        <strain evidence="4">JCM 4490</strain>
    </source>
</reference>
<comment type="similarity">
    <text evidence="1">Belongs to the UDP-glycosyltransferase family.</text>
</comment>
<dbReference type="Proteomes" id="UP000620224">
    <property type="component" value="Unassembled WGS sequence"/>
</dbReference>
<feature type="region of interest" description="Disordered" evidence="3">
    <location>
        <begin position="398"/>
        <end position="418"/>
    </location>
</feature>
<dbReference type="InterPro" id="IPR050481">
    <property type="entry name" value="UDP-glycosyltransf_plant"/>
</dbReference>
<evidence type="ECO:0000256" key="2">
    <source>
        <dbReference type="ARBA" id="ARBA00022679"/>
    </source>
</evidence>
<reference evidence="4" key="2">
    <citation type="submission" date="2020-09" db="EMBL/GenBank/DDBJ databases">
        <authorList>
            <person name="Sun Q."/>
            <person name="Ohkuma M."/>
        </authorList>
    </citation>
    <scope>NUCLEOTIDE SEQUENCE</scope>
    <source>
        <strain evidence="4">JCM 4490</strain>
    </source>
</reference>
<dbReference type="SUPFAM" id="SSF53756">
    <property type="entry name" value="UDP-Glycosyltransferase/glycogen phosphorylase"/>
    <property type="match status" value="1"/>
</dbReference>
<name>A0A918MX94_9ACTN</name>
<sequence length="418" mass="46019">MNPRAAHIAFFNIPADGHLNPNLAFAAELVRRGHRVSFSIDEQHAPQVRATGARPVVYETTFPRADRGERFPLHDVTAMSSLFLEEAIAVLPQQRKAFADDRPDVVLYDYAALSAQVLAHEWGVPAVRLSPTRVSSRTWEEDLAPFYASVAEDEKWLAYRRRFRRWLDDAGIGMSVDDFLYVGITDHCVVTIPRQFQADAAELGADHTFVGPVVREQDHQESWVPPAGGRPVLLVAFGTIAPEVPQVQQIYFECLEAFADSPWHVVMSIGAQLDPELFGEPPANIELLPQAPQLQILEHADAFVTHAGMGSVMEAIQHTIPMVAVPMGFDQTENARVIERLGIGTSVPFEGVTGQEIREAVDGVRGDPEVGRRLEALREDVRRAGGARAAADAVESLLARRQTGPSQPADGPEDRPRA</sequence>
<dbReference type="Pfam" id="PF00201">
    <property type="entry name" value="UDPGT"/>
    <property type="match status" value="1"/>
</dbReference>
<comment type="caution">
    <text evidence="4">The sequence shown here is derived from an EMBL/GenBank/DDBJ whole genome shotgun (WGS) entry which is preliminary data.</text>
</comment>
<protein>
    <submittedName>
        <fullName evidence="4">UDP glycosyltransferase</fullName>
    </submittedName>
</protein>
<accession>A0A918MX94</accession>
<dbReference type="FunFam" id="3.40.50.2000:FF:000072">
    <property type="entry name" value="Glycosyl transferase"/>
    <property type="match status" value="1"/>
</dbReference>
<keyword evidence="5" id="KW-1185">Reference proteome</keyword>
<dbReference type="GO" id="GO:0017000">
    <property type="term" value="P:antibiotic biosynthetic process"/>
    <property type="evidence" value="ECO:0007669"/>
    <property type="project" value="UniProtKB-ARBA"/>
</dbReference>
<keyword evidence="2" id="KW-0808">Transferase</keyword>
<dbReference type="NCBIfam" id="TIGR01426">
    <property type="entry name" value="MGT"/>
    <property type="match status" value="1"/>
</dbReference>
<dbReference type="PANTHER" id="PTHR48049">
    <property type="entry name" value="GLYCOSYLTRANSFERASE"/>
    <property type="match status" value="1"/>
</dbReference>
<dbReference type="CDD" id="cd03784">
    <property type="entry name" value="GT1_Gtf-like"/>
    <property type="match status" value="1"/>
</dbReference>
<evidence type="ECO:0000256" key="1">
    <source>
        <dbReference type="ARBA" id="ARBA00009995"/>
    </source>
</evidence>
<evidence type="ECO:0000313" key="4">
    <source>
        <dbReference type="EMBL" id="GGW81725.1"/>
    </source>
</evidence>
<dbReference type="GO" id="GO:0035251">
    <property type="term" value="F:UDP-glucosyltransferase activity"/>
    <property type="evidence" value="ECO:0007669"/>
    <property type="project" value="InterPro"/>
</dbReference>
<dbReference type="Gene3D" id="3.40.50.2000">
    <property type="entry name" value="Glycogen Phosphorylase B"/>
    <property type="match status" value="2"/>
</dbReference>
<dbReference type="InterPro" id="IPR006326">
    <property type="entry name" value="UDPGT_MGT-like"/>
</dbReference>
<dbReference type="EMBL" id="BMUE01000028">
    <property type="protein sequence ID" value="GGW81725.1"/>
    <property type="molecule type" value="Genomic_DNA"/>
</dbReference>